<protein>
    <submittedName>
        <fullName evidence="1">Uncharacterized protein</fullName>
    </submittedName>
</protein>
<reference evidence="1 2" key="1">
    <citation type="submission" date="2019-03" db="EMBL/GenBank/DDBJ databases">
        <title>First draft genome of Liparis tanakae, snailfish: a comprehensive survey of snailfish specific genes.</title>
        <authorList>
            <person name="Kim W."/>
            <person name="Song I."/>
            <person name="Jeong J.-H."/>
            <person name="Kim D."/>
            <person name="Kim S."/>
            <person name="Ryu S."/>
            <person name="Song J.Y."/>
            <person name="Lee S.K."/>
        </authorList>
    </citation>
    <scope>NUCLEOTIDE SEQUENCE [LARGE SCALE GENOMIC DNA]</scope>
    <source>
        <tissue evidence="1">Muscle</tissue>
    </source>
</reference>
<evidence type="ECO:0000313" key="1">
    <source>
        <dbReference type="EMBL" id="TNN81213.1"/>
    </source>
</evidence>
<name>A0A4Z2IVG1_9TELE</name>
<keyword evidence="2" id="KW-1185">Reference proteome</keyword>
<dbReference type="AlphaFoldDB" id="A0A4Z2IVG1"/>
<accession>A0A4Z2IVG1</accession>
<gene>
    <name evidence="1" type="ORF">EYF80_008547</name>
</gene>
<evidence type="ECO:0000313" key="2">
    <source>
        <dbReference type="Proteomes" id="UP000314294"/>
    </source>
</evidence>
<proteinExistence type="predicted"/>
<dbReference type="Proteomes" id="UP000314294">
    <property type="component" value="Unassembled WGS sequence"/>
</dbReference>
<dbReference type="EMBL" id="SRLO01000048">
    <property type="protein sequence ID" value="TNN81213.1"/>
    <property type="molecule type" value="Genomic_DNA"/>
</dbReference>
<comment type="caution">
    <text evidence="1">The sequence shown here is derived from an EMBL/GenBank/DDBJ whole genome shotgun (WGS) entry which is preliminary data.</text>
</comment>
<organism evidence="1 2">
    <name type="scientific">Liparis tanakae</name>
    <name type="common">Tanaka's snailfish</name>
    <dbReference type="NCBI Taxonomy" id="230148"/>
    <lineage>
        <taxon>Eukaryota</taxon>
        <taxon>Metazoa</taxon>
        <taxon>Chordata</taxon>
        <taxon>Craniata</taxon>
        <taxon>Vertebrata</taxon>
        <taxon>Euteleostomi</taxon>
        <taxon>Actinopterygii</taxon>
        <taxon>Neopterygii</taxon>
        <taxon>Teleostei</taxon>
        <taxon>Neoteleostei</taxon>
        <taxon>Acanthomorphata</taxon>
        <taxon>Eupercaria</taxon>
        <taxon>Perciformes</taxon>
        <taxon>Cottioidei</taxon>
        <taxon>Cottales</taxon>
        <taxon>Liparidae</taxon>
        <taxon>Liparis</taxon>
    </lineage>
</organism>
<sequence>MAAEVKGQPTGVALMRWEPSNWKSTLEIRGGIVQRGTYVKTKNSEVEPTRRPAAVHTGTKALGFSESAPLTGILSSAHSSESHRRQVPARCSRLVRTEPGIHLRALEKHSHGQEGRGRR</sequence>